<dbReference type="InterPro" id="IPR050660">
    <property type="entry name" value="NEK_Ser/Thr_kinase"/>
</dbReference>
<evidence type="ECO:0000313" key="9">
    <source>
        <dbReference type="EMBL" id="MDC0681645.1"/>
    </source>
</evidence>
<keyword evidence="10" id="KW-1185">Reference proteome</keyword>
<dbReference type="Proteomes" id="UP001217485">
    <property type="component" value="Unassembled WGS sequence"/>
</dbReference>
<feature type="region of interest" description="Disordered" evidence="6">
    <location>
        <begin position="317"/>
        <end position="357"/>
    </location>
</feature>
<keyword evidence="7" id="KW-0472">Membrane</keyword>
<dbReference type="EMBL" id="JAQNDK010000003">
    <property type="protein sequence ID" value="MDC0681645.1"/>
    <property type="molecule type" value="Genomic_DNA"/>
</dbReference>
<dbReference type="GO" id="GO:0016301">
    <property type="term" value="F:kinase activity"/>
    <property type="evidence" value="ECO:0007669"/>
    <property type="project" value="UniProtKB-KW"/>
</dbReference>
<dbReference type="SMART" id="SM00220">
    <property type="entry name" value="S_TKc"/>
    <property type="match status" value="1"/>
</dbReference>
<feature type="transmembrane region" description="Helical" evidence="7">
    <location>
        <begin position="449"/>
        <end position="468"/>
    </location>
</feature>
<name>A0ABT5C5E0_9BACT</name>
<dbReference type="InterPro" id="IPR008271">
    <property type="entry name" value="Ser/Thr_kinase_AS"/>
</dbReference>
<keyword evidence="5" id="KW-0067">ATP-binding</keyword>
<keyword evidence="4 9" id="KW-0418">Kinase</keyword>
<comment type="caution">
    <text evidence="9">The sequence shown here is derived from an EMBL/GenBank/DDBJ whole genome shotgun (WGS) entry which is preliminary data.</text>
</comment>
<keyword evidence="2" id="KW-0808">Transferase</keyword>
<evidence type="ECO:0000256" key="4">
    <source>
        <dbReference type="ARBA" id="ARBA00022777"/>
    </source>
</evidence>
<dbReference type="Gene3D" id="1.10.510.10">
    <property type="entry name" value="Transferase(Phosphotransferase) domain 1"/>
    <property type="match status" value="1"/>
</dbReference>
<feature type="transmembrane region" description="Helical" evidence="7">
    <location>
        <begin position="480"/>
        <end position="500"/>
    </location>
</feature>
<organism evidence="9 10">
    <name type="scientific">Sorangium atrum</name>
    <dbReference type="NCBI Taxonomy" id="2995308"/>
    <lineage>
        <taxon>Bacteria</taxon>
        <taxon>Pseudomonadati</taxon>
        <taxon>Myxococcota</taxon>
        <taxon>Polyangia</taxon>
        <taxon>Polyangiales</taxon>
        <taxon>Polyangiaceae</taxon>
        <taxon>Sorangium</taxon>
    </lineage>
</organism>
<dbReference type="CDD" id="cd14014">
    <property type="entry name" value="STKc_PknB_like"/>
    <property type="match status" value="1"/>
</dbReference>
<evidence type="ECO:0000256" key="3">
    <source>
        <dbReference type="ARBA" id="ARBA00022741"/>
    </source>
</evidence>
<evidence type="ECO:0000259" key="8">
    <source>
        <dbReference type="PROSITE" id="PS50011"/>
    </source>
</evidence>
<evidence type="ECO:0000256" key="1">
    <source>
        <dbReference type="ARBA" id="ARBA00012513"/>
    </source>
</evidence>
<dbReference type="Pfam" id="PF00069">
    <property type="entry name" value="Pkinase"/>
    <property type="match status" value="1"/>
</dbReference>
<reference evidence="9 10" key="1">
    <citation type="submission" date="2023-01" db="EMBL/GenBank/DDBJ databases">
        <title>Minimal conservation of predation-associated metabolite biosynthetic gene clusters underscores biosynthetic potential of Myxococcota including descriptions for ten novel species: Archangium lansinium sp. nov., Myxococcus landrumus sp. nov., Nannocystis bai.</title>
        <authorList>
            <person name="Ahearne A."/>
            <person name="Stevens C."/>
            <person name="Dowd S."/>
        </authorList>
    </citation>
    <scope>NUCLEOTIDE SEQUENCE [LARGE SCALE GENOMIC DNA]</scope>
    <source>
        <strain evidence="9 10">WIWO2</strain>
    </source>
</reference>
<dbReference type="PANTHER" id="PTHR43671:SF13">
    <property type="entry name" value="SERINE_THREONINE-PROTEIN KINASE NEK2"/>
    <property type="match status" value="1"/>
</dbReference>
<feature type="compositionally biased region" description="Low complexity" evidence="6">
    <location>
        <begin position="324"/>
        <end position="348"/>
    </location>
</feature>
<dbReference type="InterPro" id="IPR011009">
    <property type="entry name" value="Kinase-like_dom_sf"/>
</dbReference>
<protein>
    <recommendedName>
        <fullName evidence="1">non-specific serine/threonine protein kinase</fullName>
        <ecNumber evidence="1">2.7.11.1</ecNumber>
    </recommendedName>
</protein>
<dbReference type="SUPFAM" id="SSF56112">
    <property type="entry name" value="Protein kinase-like (PK-like)"/>
    <property type="match status" value="1"/>
</dbReference>
<accession>A0ABT5C5E0</accession>
<evidence type="ECO:0000256" key="5">
    <source>
        <dbReference type="ARBA" id="ARBA00022840"/>
    </source>
</evidence>
<feature type="domain" description="Protein kinase" evidence="8">
    <location>
        <begin position="16"/>
        <end position="313"/>
    </location>
</feature>
<dbReference type="PROSITE" id="PS00108">
    <property type="entry name" value="PROTEIN_KINASE_ST"/>
    <property type="match status" value="1"/>
</dbReference>
<dbReference type="PROSITE" id="PS50011">
    <property type="entry name" value="PROTEIN_KINASE_DOM"/>
    <property type="match status" value="1"/>
</dbReference>
<evidence type="ECO:0000256" key="2">
    <source>
        <dbReference type="ARBA" id="ARBA00022679"/>
    </source>
</evidence>
<keyword evidence="7" id="KW-1133">Transmembrane helix</keyword>
<sequence>MADDVFGIVGTTQGAFKVERVVAEGGFGVVYRAYHEAFRAPVALKCLKVPATLPEQLRVQFLEKFREEAELLFRLSAAIPAVVRPLHHDVISAATGAFVPFIALEWLEGRTLASHIASRAAIGAPQLSPAEVIRLLAPVARALEAAHHFPGPSGPTCVVHRDLKPANIFLAQIHGAEVVKILDFGIARARDAATVMAGQTATTSGGLSTAFTPAYGAPEQWAPKRFGKTGPWTDVWGLAVTVVEALAGREIIGGDHVAMMGTVLDEKRRPTPRSEGIFVPDALEAAFRRALAVDPRERFRDIGAFWDDVEQALGLPRSAPPIAVPSRSHAPPAARARSSVLPASPSSPGSTRSQDLLQSTGLAAPAAFTEAARELHLPERGGGRLPPHSLPTEPVVPLALDWSPPAPSPFARPSYSPSRMPPPMMERAPARPSPSTAELMAMFALPVRLAGAGVVITLLDLAAASLLFDGQRIGVGPIGLFHVAVGLVVLGIGVAVFRLFSSDR</sequence>
<dbReference type="PANTHER" id="PTHR43671">
    <property type="entry name" value="SERINE/THREONINE-PROTEIN KINASE NEK"/>
    <property type="match status" value="1"/>
</dbReference>
<keyword evidence="3" id="KW-0547">Nucleotide-binding</keyword>
<dbReference type="InterPro" id="IPR000719">
    <property type="entry name" value="Prot_kinase_dom"/>
</dbReference>
<dbReference type="EC" id="2.7.11.1" evidence="1"/>
<evidence type="ECO:0000256" key="6">
    <source>
        <dbReference type="SAM" id="MobiDB-lite"/>
    </source>
</evidence>
<feature type="region of interest" description="Disordered" evidence="6">
    <location>
        <begin position="409"/>
        <end position="432"/>
    </location>
</feature>
<gene>
    <name evidence="9" type="ORF">POL72_28150</name>
</gene>
<keyword evidence="7" id="KW-0812">Transmembrane</keyword>
<proteinExistence type="predicted"/>
<evidence type="ECO:0000313" key="10">
    <source>
        <dbReference type="Proteomes" id="UP001217485"/>
    </source>
</evidence>
<evidence type="ECO:0000256" key="7">
    <source>
        <dbReference type="SAM" id="Phobius"/>
    </source>
</evidence>